<feature type="compositionally biased region" description="Low complexity" evidence="1">
    <location>
        <begin position="59"/>
        <end position="75"/>
    </location>
</feature>
<feature type="compositionally biased region" description="Basic residues" evidence="1">
    <location>
        <begin position="43"/>
        <end position="58"/>
    </location>
</feature>
<dbReference type="PROSITE" id="PS50097">
    <property type="entry name" value="BTB"/>
    <property type="match status" value="1"/>
</dbReference>
<evidence type="ECO:0000313" key="4">
    <source>
        <dbReference type="Proteomes" id="UP001164286"/>
    </source>
</evidence>
<feature type="compositionally biased region" description="Polar residues" evidence="1">
    <location>
        <begin position="314"/>
        <end position="324"/>
    </location>
</feature>
<accession>A0AA38H7Q2</accession>
<feature type="compositionally biased region" description="Polar residues" evidence="1">
    <location>
        <begin position="575"/>
        <end position="585"/>
    </location>
</feature>
<dbReference type="PANTHER" id="PTHR47369:SF1">
    <property type="entry name" value="BTB_POZ DOMAIN-CONTAINING PROTEIN"/>
    <property type="match status" value="1"/>
</dbReference>
<sequence length="1329" mass="139689">MTSPPSLTDRLRSGSSASSISLSASSSIGAGPSSRSPTPTRPPQHRGLSKAYRPRYHSRSQSTNPSSTSPPGSHSHSGKPIVLPFPDLPVRPISRDGSRAGSPTGSRTPMSSPGWTPRGSSTNLLETARQSGMLSPPRQGGGSGSGEGIGMGGVAMRSGGSMDGSRSSSGDGRGTPARSNLHSQSTSPTFASPLASSSTPHLGLQTTNFRPRASTSPAPVDIPRSTYAAASASTLPLPSGSTSTSSYTSPTSPPTFSSVSPPQAGSGLGSRSGSAPGAASRLTAPSSGSNATSQLGPPTPEKDRPSPVVKPTKKLSTGSTTTIHPPTGHVPMTSVQDVQPLQDHLYRSFLSGSCADIRLYVREWGVGWHVHKMVLVQAGFFHSLFLGGFSEAGMVAKRPSLKGKERAVGEDEWKGEAMELRFDDPNITQEAFEICLARLYSPHPRLLFPLALLPTPQHPLTPTFPHLRPPPPPTTPSDPFSIHASPHLLLSLLAATIYLGHTPLMREVLAVILRTVGPATVGQYLGFALGDGCGSAEDLPRRASQGVARVLPEYMRAAPQDEDEEEDVDLALGTGDQSSSYNQAATHRDSTTSTDSKPEEDVKVGSLPPVSSMPASSSASAVVGGGSVHRTISNASTIRAPSNKMGMSSSKAAEPLSPRTSPTRAGADTSSVSLDTLAHMPHFYGFASDKIGEACACWLSRWGMDILAAEIELDAHPARKSSEEYRIFRHRGIPASFLRGLLASDSLWVMGEMERYEATREILAIRRKGWEAEWEASHADPEGDEEEEGWEEWDEDEEQLARVFAEGIYYSHMSFEDLSIISNDIDPTTNLPYAPLSVLQAAHWAAADLKSRVIAHDPSTAPIPSVLEQRDEAELGLTITASELAEGMERSMRKVTPRGRMISPSLSASSSSGGKGKAPLSAHAGSSGTSSSRPLGTIGGANTISPETIYHPIPIDDTHRAGAGGLLFLASPESASSAIPGMSGLPDLGPSLFSASGLGGSDDEGTGAGLAGGKKKVPPAGEKSWFGLKNGSRSSSEITSSLSPPISSPSFFYPSYQPTTAPAGADSRWTPTQPFRFSVEFWDVDTLPEKERLYSSTHFHAGSWWNVYVQTIRKKDKGTQLGVYLHRQSLKEGVPRASRPAVGGRKARVSAEQPEAVEATGTRVEARRERRSEGELALRASTGSSSSAALGITPPGLSSGMRRSGPSGSAAGSGSGSSLNPASQEDTEADMVGEETYKDARRVTRAYFSITCASALGTALIRFSSSPDSFTLSQSWGWKSSALRSEEYLAVAPAPAVDSEGALGWVGEIPTGEGGSRGSLRATVVVGVI</sequence>
<dbReference type="InterPro" id="IPR000210">
    <property type="entry name" value="BTB/POZ_dom"/>
</dbReference>
<dbReference type="PANTHER" id="PTHR47369">
    <property type="entry name" value="BTB/POZ DOMAIN-CONTAINING PROTEIN"/>
    <property type="match status" value="1"/>
</dbReference>
<feature type="compositionally biased region" description="Polar residues" evidence="1">
    <location>
        <begin position="177"/>
        <end position="217"/>
    </location>
</feature>
<dbReference type="InterPro" id="IPR011333">
    <property type="entry name" value="SKP1/BTB/POZ_sf"/>
</dbReference>
<feature type="region of interest" description="Disordered" evidence="1">
    <location>
        <begin position="1"/>
        <end position="332"/>
    </location>
</feature>
<feature type="compositionally biased region" description="Low complexity" evidence="1">
    <location>
        <begin position="1032"/>
        <end position="1044"/>
    </location>
</feature>
<dbReference type="GeneID" id="77731915"/>
<feature type="compositionally biased region" description="Low complexity" evidence="1">
    <location>
        <begin position="156"/>
        <end position="170"/>
    </location>
</feature>
<feature type="compositionally biased region" description="Gly residues" evidence="1">
    <location>
        <begin position="139"/>
        <end position="153"/>
    </location>
</feature>
<proteinExistence type="predicted"/>
<feature type="region of interest" description="Disordered" evidence="1">
    <location>
        <begin position="995"/>
        <end position="1044"/>
    </location>
</feature>
<gene>
    <name evidence="3" type="ORF">MKK02DRAFT_43985</name>
</gene>
<feature type="compositionally biased region" description="Acidic residues" evidence="1">
    <location>
        <begin position="560"/>
        <end position="569"/>
    </location>
</feature>
<feature type="compositionally biased region" description="Low complexity" evidence="1">
    <location>
        <begin position="225"/>
        <end position="282"/>
    </location>
</feature>
<evidence type="ECO:0000313" key="3">
    <source>
        <dbReference type="EMBL" id="KAI9635298.1"/>
    </source>
</evidence>
<feature type="compositionally biased region" description="Low complexity" evidence="1">
    <location>
        <begin position="903"/>
        <end position="932"/>
    </location>
</feature>
<feature type="compositionally biased region" description="Low complexity" evidence="1">
    <location>
        <begin position="608"/>
        <end position="622"/>
    </location>
</feature>
<dbReference type="EMBL" id="JAKWFO010000005">
    <property type="protein sequence ID" value="KAI9635298.1"/>
    <property type="molecule type" value="Genomic_DNA"/>
</dbReference>
<feature type="compositionally biased region" description="Basic and acidic residues" evidence="1">
    <location>
        <begin position="586"/>
        <end position="603"/>
    </location>
</feature>
<feature type="compositionally biased region" description="Polar residues" evidence="1">
    <location>
        <begin position="658"/>
        <end position="669"/>
    </location>
</feature>
<feature type="compositionally biased region" description="Polar residues" evidence="1">
    <location>
        <begin position="630"/>
        <end position="651"/>
    </location>
</feature>
<feature type="region of interest" description="Disordered" evidence="1">
    <location>
        <begin position="888"/>
        <end position="940"/>
    </location>
</feature>
<feature type="compositionally biased region" description="Low complexity" evidence="1">
    <location>
        <begin position="13"/>
        <end position="38"/>
    </location>
</feature>
<name>A0AA38H7Q2_9TREE</name>
<feature type="compositionally biased region" description="Polar residues" evidence="1">
    <location>
        <begin position="283"/>
        <end position="296"/>
    </location>
</feature>
<evidence type="ECO:0000259" key="2">
    <source>
        <dbReference type="PROSITE" id="PS50097"/>
    </source>
</evidence>
<dbReference type="Proteomes" id="UP001164286">
    <property type="component" value="Unassembled WGS sequence"/>
</dbReference>
<evidence type="ECO:0000256" key="1">
    <source>
        <dbReference type="SAM" id="MobiDB-lite"/>
    </source>
</evidence>
<feature type="region of interest" description="Disordered" evidence="1">
    <location>
        <begin position="556"/>
        <end position="669"/>
    </location>
</feature>
<feature type="region of interest" description="Disordered" evidence="1">
    <location>
        <begin position="1132"/>
        <end position="1230"/>
    </location>
</feature>
<dbReference type="RefSeq" id="XP_052945075.1">
    <property type="nucleotide sequence ID" value="XM_053092710.1"/>
</dbReference>
<reference evidence="3" key="1">
    <citation type="journal article" date="2022" name="G3 (Bethesda)">
        <title>High quality genome of the basidiomycete yeast Dioszegia hungarica PDD-24b-2 isolated from cloud water.</title>
        <authorList>
            <person name="Jarrige D."/>
            <person name="Haridas S."/>
            <person name="Bleykasten-Grosshans C."/>
            <person name="Joly M."/>
            <person name="Nadalig T."/>
            <person name="Sancelme M."/>
            <person name="Vuilleumier S."/>
            <person name="Grigoriev I.V."/>
            <person name="Amato P."/>
            <person name="Bringel F."/>
        </authorList>
    </citation>
    <scope>NUCLEOTIDE SEQUENCE</scope>
    <source>
        <strain evidence="3">PDD-24b-2</strain>
    </source>
</reference>
<feature type="compositionally biased region" description="Low complexity" evidence="1">
    <location>
        <begin position="1177"/>
        <end position="1219"/>
    </location>
</feature>
<dbReference type="Gene3D" id="3.30.710.10">
    <property type="entry name" value="Potassium Channel Kv1.1, Chain A"/>
    <property type="match status" value="1"/>
</dbReference>
<feature type="compositionally biased region" description="Basic and acidic residues" evidence="1">
    <location>
        <begin position="1164"/>
        <end position="1176"/>
    </location>
</feature>
<keyword evidence="4" id="KW-1185">Reference proteome</keyword>
<protein>
    <recommendedName>
        <fullName evidence="2">BTB domain-containing protein</fullName>
    </recommendedName>
</protein>
<feature type="domain" description="BTB" evidence="2">
    <location>
        <begin position="355"/>
        <end position="441"/>
    </location>
</feature>
<comment type="caution">
    <text evidence="3">The sequence shown here is derived from an EMBL/GenBank/DDBJ whole genome shotgun (WGS) entry which is preliminary data.</text>
</comment>
<organism evidence="3 4">
    <name type="scientific">Dioszegia hungarica</name>
    <dbReference type="NCBI Taxonomy" id="4972"/>
    <lineage>
        <taxon>Eukaryota</taxon>
        <taxon>Fungi</taxon>
        <taxon>Dikarya</taxon>
        <taxon>Basidiomycota</taxon>
        <taxon>Agaricomycotina</taxon>
        <taxon>Tremellomycetes</taxon>
        <taxon>Tremellales</taxon>
        <taxon>Bulleribasidiaceae</taxon>
        <taxon>Dioszegia</taxon>
    </lineage>
</organism>
<feature type="compositionally biased region" description="Polar residues" evidence="1">
    <location>
        <begin position="101"/>
        <end position="133"/>
    </location>
</feature>